<proteinExistence type="predicted"/>
<protein>
    <submittedName>
        <fullName evidence="7">GABA-specific high-affinity permease</fullName>
    </submittedName>
</protein>
<dbReference type="InterPro" id="IPR002293">
    <property type="entry name" value="AA/rel_permease1"/>
</dbReference>
<feature type="transmembrane region" description="Helical" evidence="6">
    <location>
        <begin position="224"/>
        <end position="248"/>
    </location>
</feature>
<dbReference type="PANTHER" id="PTHR45649:SF6">
    <property type="entry name" value="GABA-SPECIFIC PERMEASE"/>
    <property type="match status" value="1"/>
</dbReference>
<dbReference type="PANTHER" id="PTHR45649">
    <property type="entry name" value="AMINO-ACID PERMEASE BAT1"/>
    <property type="match status" value="1"/>
</dbReference>
<evidence type="ECO:0000256" key="6">
    <source>
        <dbReference type="SAM" id="Phobius"/>
    </source>
</evidence>
<name>A0AAV9X9V6_9PEZI</name>
<evidence type="ECO:0000256" key="2">
    <source>
        <dbReference type="ARBA" id="ARBA00022448"/>
    </source>
</evidence>
<gene>
    <name evidence="7" type="primary">UGA4_2</name>
    <name evidence="7" type="ORF">TWF694_001836</name>
</gene>
<dbReference type="EMBL" id="JAVHJO010000010">
    <property type="protein sequence ID" value="KAK6535375.1"/>
    <property type="molecule type" value="Genomic_DNA"/>
</dbReference>
<feature type="transmembrane region" description="Helical" evidence="6">
    <location>
        <begin position="371"/>
        <end position="389"/>
    </location>
</feature>
<accession>A0AAV9X9V6</accession>
<keyword evidence="8" id="KW-1185">Reference proteome</keyword>
<evidence type="ECO:0000256" key="3">
    <source>
        <dbReference type="ARBA" id="ARBA00022692"/>
    </source>
</evidence>
<evidence type="ECO:0000256" key="5">
    <source>
        <dbReference type="ARBA" id="ARBA00023136"/>
    </source>
</evidence>
<feature type="transmembrane region" description="Helical" evidence="6">
    <location>
        <begin position="120"/>
        <end position="144"/>
    </location>
</feature>
<organism evidence="7 8">
    <name type="scientific">Orbilia ellipsospora</name>
    <dbReference type="NCBI Taxonomy" id="2528407"/>
    <lineage>
        <taxon>Eukaryota</taxon>
        <taxon>Fungi</taxon>
        <taxon>Dikarya</taxon>
        <taxon>Ascomycota</taxon>
        <taxon>Pezizomycotina</taxon>
        <taxon>Orbiliomycetes</taxon>
        <taxon>Orbiliales</taxon>
        <taxon>Orbiliaceae</taxon>
        <taxon>Orbilia</taxon>
    </lineage>
</organism>
<keyword evidence="3 6" id="KW-0812">Transmembrane</keyword>
<dbReference type="PIRSF" id="PIRSF006060">
    <property type="entry name" value="AA_transporter"/>
    <property type="match status" value="1"/>
</dbReference>
<feature type="transmembrane region" description="Helical" evidence="6">
    <location>
        <begin position="395"/>
        <end position="418"/>
    </location>
</feature>
<keyword evidence="5 6" id="KW-0472">Membrane</keyword>
<dbReference type="Pfam" id="PF13520">
    <property type="entry name" value="AA_permease_2"/>
    <property type="match status" value="1"/>
</dbReference>
<dbReference type="Proteomes" id="UP001365542">
    <property type="component" value="Unassembled WGS sequence"/>
</dbReference>
<comment type="caution">
    <text evidence="7">The sequence shown here is derived from an EMBL/GenBank/DDBJ whole genome shotgun (WGS) entry which is preliminary data.</text>
</comment>
<evidence type="ECO:0000256" key="1">
    <source>
        <dbReference type="ARBA" id="ARBA00004141"/>
    </source>
</evidence>
<feature type="transmembrane region" description="Helical" evidence="6">
    <location>
        <begin position="34"/>
        <end position="58"/>
    </location>
</feature>
<feature type="transmembrane region" description="Helical" evidence="6">
    <location>
        <begin position="182"/>
        <end position="204"/>
    </location>
</feature>
<evidence type="ECO:0000313" key="7">
    <source>
        <dbReference type="EMBL" id="KAK6535375.1"/>
    </source>
</evidence>
<keyword evidence="2" id="KW-0813">Transport</keyword>
<dbReference type="Gene3D" id="1.20.1740.10">
    <property type="entry name" value="Amino acid/polyamine transporter I"/>
    <property type="match status" value="1"/>
</dbReference>
<feature type="transmembrane region" description="Helical" evidence="6">
    <location>
        <begin position="430"/>
        <end position="454"/>
    </location>
</feature>
<sequence>MSNTPPLAKPEDAFTLAKLGYQQELRRNFSKYEIMSTAFTIIGLLPSIASTLVFAIPAGPVGMVWGWFIASSLTFIVSVAMADLGSAMPTAGGLYWWTHYFSAPAWKNPLAFLVGYSNTLGVIGGFCSTDYGFALMFLSVIQMAVGDNAKLPSNGIVYLVFLVCILSHATVVTFASKIMAKLQVIFMIVNLLLIAVTIIVLPIGKKRTNSAEFVFTKSENLSGWPPIWTFFLAWMCPIWSIGGFEACVHLSEEAKNATTAVPYGIMGSCGLSSILGLVVMAVFAACMPTDLNSLLNTPLGQPVAQIYLDALGRHGAIVMMVLLCIAQWLMGVSVLVAGSRQSWAFSRDGALPFSNYFSQINKTFGYIPLRTVWGVSFICLVFGLLSLIAPASAAALFSLGVAGNHLAWFMPIFARVVWGRDKFVPGPFYTGVWSIPIAVITCVFLLFSIVTAMMPASGPHPTAKNMNYTVVINCAVWGGALAYYYIDARKWFTGPKVTLDSASRSLLTVEDQEKIGKEALVDIRDPEPPAYSAT</sequence>
<feature type="transmembrane region" description="Helical" evidence="6">
    <location>
        <begin position="466"/>
        <end position="486"/>
    </location>
</feature>
<comment type="subcellular location">
    <subcellularLocation>
        <location evidence="1">Membrane</location>
        <topology evidence="1">Multi-pass membrane protein</topology>
    </subcellularLocation>
</comment>
<keyword evidence="4 6" id="KW-1133">Transmembrane helix</keyword>
<dbReference type="GO" id="GO:0016020">
    <property type="term" value="C:membrane"/>
    <property type="evidence" value="ECO:0007669"/>
    <property type="project" value="UniProtKB-SubCell"/>
</dbReference>
<feature type="transmembrane region" description="Helical" evidence="6">
    <location>
        <begin position="156"/>
        <end position="175"/>
    </location>
</feature>
<feature type="transmembrane region" description="Helical" evidence="6">
    <location>
        <begin position="64"/>
        <end position="82"/>
    </location>
</feature>
<evidence type="ECO:0000313" key="8">
    <source>
        <dbReference type="Proteomes" id="UP001365542"/>
    </source>
</evidence>
<feature type="transmembrane region" description="Helical" evidence="6">
    <location>
        <begin position="316"/>
        <end position="337"/>
    </location>
</feature>
<reference evidence="7 8" key="1">
    <citation type="submission" date="2019-10" db="EMBL/GenBank/DDBJ databases">
        <authorList>
            <person name="Palmer J.M."/>
        </authorList>
    </citation>
    <scope>NUCLEOTIDE SEQUENCE [LARGE SCALE GENOMIC DNA]</scope>
    <source>
        <strain evidence="7 8">TWF694</strain>
    </source>
</reference>
<dbReference type="GO" id="GO:0022857">
    <property type="term" value="F:transmembrane transporter activity"/>
    <property type="evidence" value="ECO:0007669"/>
    <property type="project" value="InterPro"/>
</dbReference>
<evidence type="ECO:0000256" key="4">
    <source>
        <dbReference type="ARBA" id="ARBA00022989"/>
    </source>
</evidence>
<feature type="transmembrane region" description="Helical" evidence="6">
    <location>
        <begin position="260"/>
        <end position="285"/>
    </location>
</feature>
<dbReference type="AlphaFoldDB" id="A0AAV9X9V6"/>